<reference evidence="2 3" key="1">
    <citation type="journal article" date="2003" name="J. Bacteriol.">
        <title>Comparative analyses of the complete genome sequences of Pierce's disease and citrus variegated chlorosis strains of Xylella fastidiosa.</title>
        <authorList>
            <person name="Van Sluys M.A."/>
            <person name="de Oliveira M.C."/>
            <person name="Monteiro-Vitorello C.B."/>
            <person name="Miyaki C.Y."/>
            <person name="Furlan L.R."/>
            <person name="Camargo L.E."/>
            <person name="da Silva A.C."/>
            <person name="Moon D.H."/>
            <person name="Takita M.A."/>
            <person name="Lemos E.G."/>
            <person name="Machado M.A."/>
            <person name="Ferro M.I."/>
            <person name="da Silva F.R."/>
            <person name="Goldman M.H."/>
            <person name="Goldman G.H."/>
            <person name="Lemos M.V."/>
            <person name="El-Dorry H."/>
            <person name="Tsai S.M."/>
            <person name="Carrer H."/>
            <person name="Carraro D.M."/>
            <person name="de Oliveira R.C."/>
            <person name="Nunes L.R."/>
            <person name="Siqueira W.J."/>
            <person name="Coutinho L.L."/>
            <person name="Kimura E.T."/>
            <person name="Ferro E.S."/>
            <person name="Harakava R."/>
            <person name="Kuramae E.E."/>
            <person name="Marino C.L."/>
            <person name="Giglioti E."/>
            <person name="Abreu I.L."/>
            <person name="Alves L.M."/>
            <person name="do Amaral A.M."/>
            <person name="Baia G.S."/>
            <person name="Blanco S.R."/>
            <person name="Brito M.S."/>
            <person name="Cannavan F.S."/>
            <person name="Celestino A.V."/>
            <person name="da Cunha A.F."/>
            <person name="Fenille R.C."/>
            <person name="Ferro J.A."/>
            <person name="Formighieri E.F."/>
            <person name="Kishi L.T."/>
            <person name="Leoni S.G."/>
            <person name="Oliveira A.R."/>
            <person name="Rosa V.E.Jr."/>
            <person name="Sassaki F.T."/>
            <person name="Sena J.A."/>
            <person name="de Souza A.A."/>
            <person name="Truffi D."/>
            <person name="Tsukumo F."/>
            <person name="Yanai G.M."/>
            <person name="Zaros L.G."/>
            <person name="Civerolo E.L."/>
            <person name="Simpson A.J."/>
            <person name="Almeida N.F.Jr."/>
            <person name="Setubal J.C."/>
            <person name="Kitajima J.P."/>
        </authorList>
    </citation>
    <scope>NUCLEOTIDE SEQUENCE [LARGE SCALE GENOMIC DNA]</scope>
    <source>
        <strain evidence="3">Temecula1 / ATCC 700964</strain>
    </source>
</reference>
<dbReference type="KEGG" id="xft:PD_1010"/>
<organism evidence="2 3">
    <name type="scientific">Xylella fastidiosa (strain Temecula1 / ATCC 700964)</name>
    <dbReference type="NCBI Taxonomy" id="183190"/>
    <lineage>
        <taxon>Bacteria</taxon>
        <taxon>Pseudomonadati</taxon>
        <taxon>Pseudomonadota</taxon>
        <taxon>Gammaproteobacteria</taxon>
        <taxon>Lysobacterales</taxon>
        <taxon>Lysobacteraceae</taxon>
        <taxon>Xylella</taxon>
    </lineage>
</organism>
<evidence type="ECO:0000313" key="3">
    <source>
        <dbReference type="Proteomes" id="UP000002516"/>
    </source>
</evidence>
<dbReference type="AlphaFoldDB" id="Q87CQ4"/>
<dbReference type="EMBL" id="AE009442">
    <property type="protein sequence ID" value="AAO28871.1"/>
    <property type="molecule type" value="Genomic_DNA"/>
</dbReference>
<dbReference type="Proteomes" id="UP000002516">
    <property type="component" value="Chromosome"/>
</dbReference>
<evidence type="ECO:0000256" key="1">
    <source>
        <dbReference type="SAM" id="MobiDB-lite"/>
    </source>
</evidence>
<feature type="region of interest" description="Disordered" evidence="1">
    <location>
        <begin position="20"/>
        <end position="40"/>
    </location>
</feature>
<proteinExistence type="predicted"/>
<keyword evidence="3" id="KW-1185">Reference proteome</keyword>
<dbReference type="HOGENOM" id="CLU_1668745_0_0_6"/>
<name>Q87CQ4_XYLFT</name>
<gene>
    <name evidence="2" type="ordered locus">PD_1010</name>
</gene>
<sequence length="158" mass="17775">MCTPTPACFRKLLRPSLTPTGALGSQPLLPSQPSTANKCETTRIPARHVRRDLTQKPPRFFGKGIPMSHLDHNRNFCMGYCNHHNRVDIYGTPVHCRKCAPHLFLASADDVNGPLRDYLDLRYRLSRPVSLSDLTEVLKRINSGKDVEIVTPTMDPMP</sequence>
<feature type="compositionally biased region" description="Polar residues" evidence="1">
    <location>
        <begin position="28"/>
        <end position="39"/>
    </location>
</feature>
<accession>Q87CQ4</accession>
<evidence type="ECO:0000313" key="2">
    <source>
        <dbReference type="EMBL" id="AAO28871.1"/>
    </source>
</evidence>
<protein>
    <submittedName>
        <fullName evidence="2">Uncharacterized protein</fullName>
    </submittedName>
</protein>